<proteinExistence type="predicted"/>
<evidence type="ECO:0000313" key="1">
    <source>
        <dbReference type="EMBL" id="MBT2132770.1"/>
    </source>
</evidence>
<evidence type="ECO:0008006" key="3">
    <source>
        <dbReference type="Google" id="ProtNLM"/>
    </source>
</evidence>
<keyword evidence="2" id="KW-1185">Reference proteome</keyword>
<gene>
    <name evidence="1" type="ORF">KK137_00355</name>
</gene>
<dbReference type="EMBL" id="JAHFVK010000001">
    <property type="protein sequence ID" value="MBT2132770.1"/>
    <property type="molecule type" value="Genomic_DNA"/>
</dbReference>
<reference evidence="1 2" key="1">
    <citation type="submission" date="2021-05" db="EMBL/GenBank/DDBJ databases">
        <title>Croceibacterium sp. LX-88 genome sequence.</title>
        <authorList>
            <person name="Luo X."/>
        </authorList>
    </citation>
    <scope>NUCLEOTIDE SEQUENCE [LARGE SCALE GENOMIC DNA]</scope>
    <source>
        <strain evidence="1 2">LX-88</strain>
    </source>
</reference>
<sequence length="170" mass="18021">MFVLATMATTSASGPIKIRNMSAGGALIEGESLPNIGEHLKLVRSGLSVSGKVVWRQPRKAGMCFDREVQVSDWLPAGSGTTQQDVDRIVHEVKEGRVDTKPEPRTDLEPTPITGTDLMNVAVAIEALADALAEDGSVVAKYATQLQILDIASQVMRKMAEPRPAAAAGA</sequence>
<evidence type="ECO:0000313" key="2">
    <source>
        <dbReference type="Proteomes" id="UP000811255"/>
    </source>
</evidence>
<dbReference type="Proteomes" id="UP000811255">
    <property type="component" value="Unassembled WGS sequence"/>
</dbReference>
<name>A0ABS5VZ28_9SPHN</name>
<comment type="caution">
    <text evidence="1">The sequence shown here is derived from an EMBL/GenBank/DDBJ whole genome shotgun (WGS) entry which is preliminary data.</text>
</comment>
<organism evidence="1 2">
    <name type="scientific">Croceibacterium selenioxidans</name>
    <dbReference type="NCBI Taxonomy" id="2838833"/>
    <lineage>
        <taxon>Bacteria</taxon>
        <taxon>Pseudomonadati</taxon>
        <taxon>Pseudomonadota</taxon>
        <taxon>Alphaproteobacteria</taxon>
        <taxon>Sphingomonadales</taxon>
        <taxon>Erythrobacteraceae</taxon>
        <taxon>Croceibacterium</taxon>
    </lineage>
</organism>
<accession>A0ABS5VZ28</accession>
<protein>
    <recommendedName>
        <fullName evidence="3">PilZ domain-containing protein</fullName>
    </recommendedName>
</protein>